<feature type="transmembrane region" description="Helical" evidence="1">
    <location>
        <begin position="42"/>
        <end position="66"/>
    </location>
</feature>
<keyword evidence="3" id="KW-1185">Reference proteome</keyword>
<keyword evidence="1" id="KW-0812">Transmembrane</keyword>
<dbReference type="Proteomes" id="UP001415857">
    <property type="component" value="Unassembled WGS sequence"/>
</dbReference>
<feature type="transmembrane region" description="Helical" evidence="1">
    <location>
        <begin position="12"/>
        <end position="36"/>
    </location>
</feature>
<dbReference type="EMBL" id="JBBPBK010000001">
    <property type="protein sequence ID" value="KAK9292019.1"/>
    <property type="molecule type" value="Genomic_DNA"/>
</dbReference>
<accession>A0AAP0SAM4</accession>
<dbReference type="AlphaFoldDB" id="A0AAP0SAM4"/>
<feature type="transmembrane region" description="Helical" evidence="1">
    <location>
        <begin position="78"/>
        <end position="97"/>
    </location>
</feature>
<keyword evidence="1" id="KW-1133">Transmembrane helix</keyword>
<sequence length="184" mass="20674">MASLHSRHLNFFTILVLASVPNPLFDLAGIMCGQFGVPFWKFFFATLIGKAFIKTHIQTVLIISVCNNQLLDLIENKLIWVLSLVPGLASIMPNLIAKLHLVKEKYMAATPPVPSNIKVKKWDLSFASIWNTVVWLMLMNFFIKIVTATAQNFLKEQQEKELNTLKKNLSASNPPICESSQASD</sequence>
<gene>
    <name evidence="2" type="ORF">L1049_019972</name>
</gene>
<evidence type="ECO:0000313" key="2">
    <source>
        <dbReference type="EMBL" id="KAK9292019.1"/>
    </source>
</evidence>
<protein>
    <submittedName>
        <fullName evidence="2">Uncharacterized protein</fullName>
    </submittedName>
</protein>
<organism evidence="2 3">
    <name type="scientific">Liquidambar formosana</name>
    <name type="common">Formosan gum</name>
    <dbReference type="NCBI Taxonomy" id="63359"/>
    <lineage>
        <taxon>Eukaryota</taxon>
        <taxon>Viridiplantae</taxon>
        <taxon>Streptophyta</taxon>
        <taxon>Embryophyta</taxon>
        <taxon>Tracheophyta</taxon>
        <taxon>Spermatophyta</taxon>
        <taxon>Magnoliopsida</taxon>
        <taxon>eudicotyledons</taxon>
        <taxon>Gunneridae</taxon>
        <taxon>Pentapetalae</taxon>
        <taxon>Saxifragales</taxon>
        <taxon>Altingiaceae</taxon>
        <taxon>Liquidambar</taxon>
    </lineage>
</organism>
<comment type="caution">
    <text evidence="2">The sequence shown here is derived from an EMBL/GenBank/DDBJ whole genome shotgun (WGS) entry which is preliminary data.</text>
</comment>
<reference evidence="2 3" key="1">
    <citation type="journal article" date="2024" name="Plant J.">
        <title>Genome sequences and population genomics reveal climatic adaptation and genomic divergence between two closely related sweetgum species.</title>
        <authorList>
            <person name="Xu W.Q."/>
            <person name="Ren C.Q."/>
            <person name="Zhang X.Y."/>
            <person name="Comes H.P."/>
            <person name="Liu X.H."/>
            <person name="Li Y.G."/>
            <person name="Kettle C.J."/>
            <person name="Jalonen R."/>
            <person name="Gaisberger H."/>
            <person name="Ma Y.Z."/>
            <person name="Qiu Y.X."/>
        </authorList>
    </citation>
    <scope>NUCLEOTIDE SEQUENCE [LARGE SCALE GENOMIC DNA]</scope>
    <source>
        <strain evidence="2">Hangzhou</strain>
    </source>
</reference>
<evidence type="ECO:0000313" key="3">
    <source>
        <dbReference type="Proteomes" id="UP001415857"/>
    </source>
</evidence>
<name>A0AAP0SAM4_LIQFO</name>
<proteinExistence type="predicted"/>
<keyword evidence="1" id="KW-0472">Membrane</keyword>
<feature type="transmembrane region" description="Helical" evidence="1">
    <location>
        <begin position="124"/>
        <end position="143"/>
    </location>
</feature>
<evidence type="ECO:0000256" key="1">
    <source>
        <dbReference type="SAM" id="Phobius"/>
    </source>
</evidence>